<dbReference type="EMBL" id="SOJN01000080">
    <property type="protein sequence ID" value="TET45543.1"/>
    <property type="molecule type" value="Genomic_DNA"/>
</dbReference>
<comment type="caution">
    <text evidence="1">The sequence shown here is derived from an EMBL/GenBank/DDBJ whole genome shotgun (WGS) entry which is preliminary data.</text>
</comment>
<sequence>MPERKDPLRVDTVGVTIKIMTEPFVINTTRGYAPAVNVRVEDTGEERTMFIGAKSLADPLQHMVESNGGRFSGLKLSLKKQSDDRYAGYLVNEVKD</sequence>
<evidence type="ECO:0000313" key="2">
    <source>
        <dbReference type="Proteomes" id="UP000315525"/>
    </source>
</evidence>
<proteinExistence type="predicted"/>
<organism evidence="1 2">
    <name type="scientific">candidate division TA06 bacterium</name>
    <dbReference type="NCBI Taxonomy" id="2250710"/>
    <lineage>
        <taxon>Bacteria</taxon>
        <taxon>Bacteria division TA06</taxon>
    </lineage>
</organism>
<evidence type="ECO:0000313" key="1">
    <source>
        <dbReference type="EMBL" id="TET45543.1"/>
    </source>
</evidence>
<reference evidence="1 2" key="1">
    <citation type="submission" date="2019-03" db="EMBL/GenBank/DDBJ databases">
        <title>Metabolic potential of uncultured bacteria and archaea associated with petroleum seepage in deep-sea sediments.</title>
        <authorList>
            <person name="Dong X."/>
            <person name="Hubert C."/>
        </authorList>
    </citation>
    <scope>NUCLEOTIDE SEQUENCE [LARGE SCALE GENOMIC DNA]</scope>
    <source>
        <strain evidence="1">E44_bin18</strain>
    </source>
</reference>
<dbReference type="Proteomes" id="UP000315525">
    <property type="component" value="Unassembled WGS sequence"/>
</dbReference>
<dbReference type="AlphaFoldDB" id="A0A523USM0"/>
<gene>
    <name evidence="1" type="ORF">E3J62_07220</name>
</gene>
<accession>A0A523USM0</accession>
<protein>
    <submittedName>
        <fullName evidence="1">Uncharacterized protein</fullName>
    </submittedName>
</protein>
<name>A0A523USM0_UNCT6</name>